<feature type="compositionally biased region" description="Polar residues" evidence="5">
    <location>
        <begin position="78"/>
        <end position="101"/>
    </location>
</feature>
<dbReference type="PIRSF" id="PIRSF000777">
    <property type="entry name" value="RNA_polIII_C31"/>
    <property type="match status" value="1"/>
</dbReference>
<protein>
    <recommendedName>
        <fullName evidence="4">DNA-directed RNA polymerase III subunit</fullName>
    </recommendedName>
</protein>
<accession>A0A0J9XFF7</accession>
<dbReference type="STRING" id="1173061.A0A0J9XFF7"/>
<comment type="caution">
    <text evidence="6">The sequence shown here is derived from an EMBL/GenBank/DDBJ whole genome shotgun (WGS) entry which is preliminary data.</text>
</comment>
<evidence type="ECO:0000313" key="7">
    <source>
        <dbReference type="Proteomes" id="UP000242525"/>
    </source>
</evidence>
<dbReference type="PANTHER" id="PTHR15367">
    <property type="entry name" value="DNA-DIRECTED RNA POLYMERASE III"/>
    <property type="match status" value="1"/>
</dbReference>
<dbReference type="InterPro" id="IPR024661">
    <property type="entry name" value="RNA_pol_III_Rpc31"/>
</dbReference>
<dbReference type="EMBL" id="CCBN010000014">
    <property type="protein sequence ID" value="CDO56238.1"/>
    <property type="molecule type" value="Genomic_DNA"/>
</dbReference>
<feature type="compositionally biased region" description="Acidic residues" evidence="5">
    <location>
        <begin position="232"/>
        <end position="261"/>
    </location>
</feature>
<dbReference type="Pfam" id="PF11705">
    <property type="entry name" value="RNA_pol_3_Rpc31"/>
    <property type="match status" value="1"/>
</dbReference>
<dbReference type="PANTHER" id="PTHR15367:SF2">
    <property type="entry name" value="DNA-DIRECTED RNA POLYMERASE III SUBUNIT"/>
    <property type="match status" value="1"/>
</dbReference>
<dbReference type="GO" id="GO:0005666">
    <property type="term" value="C:RNA polymerase III complex"/>
    <property type="evidence" value="ECO:0007669"/>
    <property type="project" value="UniProtKB-UniRule"/>
</dbReference>
<evidence type="ECO:0000256" key="5">
    <source>
        <dbReference type="SAM" id="MobiDB-lite"/>
    </source>
</evidence>
<sequence length="284" mass="31490">MSFRGGRGGRRGGGLGGRAGPMTEEERNATHYSFPTDTYPKVNVPLAAKPARAERLAASHYLAFRTEVREGPLFTGNLGVNNRSGATDSSSSRQGNQNNKKQVIVMEVGFEGLNDGIKRYTDRYHKKRKVGRSVDEHPYVVDFFPKELYPAMGIKEAADSEGRKRKFVAKRFDVAKFTENLRKTEMPTSIEELLQLEADSNGVLDADARARAIESIKAAQKDGATGVKDADLKEDEEENKSESDMGDDMEDEFDEDDDDDYNAEKYFDDGEGGDDDDGNDEAAY</sequence>
<comment type="function">
    <text evidence="4">DNA-dependent RNA polymerase catalyzes the transcription of DNA into RNA using the four ribonucleoside triphosphates as substrates. Specific peripheric component of RNA polymerase III which synthesizes small RNAs, such as 5S rRNA and tRNAs.</text>
</comment>
<dbReference type="GO" id="GO:0006383">
    <property type="term" value="P:transcription by RNA polymerase III"/>
    <property type="evidence" value="ECO:0007669"/>
    <property type="project" value="UniProtKB-UniRule"/>
</dbReference>
<reference evidence="6" key="1">
    <citation type="submission" date="2014-03" db="EMBL/GenBank/DDBJ databases">
        <authorList>
            <person name="Casaregola S."/>
        </authorList>
    </citation>
    <scope>NUCLEOTIDE SEQUENCE [LARGE SCALE GENOMIC DNA]</scope>
    <source>
        <strain evidence="6">CLIB 918</strain>
    </source>
</reference>
<feature type="region of interest" description="Disordered" evidence="5">
    <location>
        <begin position="217"/>
        <end position="284"/>
    </location>
</feature>
<evidence type="ECO:0000256" key="3">
    <source>
        <dbReference type="ARBA" id="ARBA00023242"/>
    </source>
</evidence>
<comment type="similarity">
    <text evidence="2 4">Belongs to the eukaryotic RPC7 RNA polymerase subunit family.</text>
</comment>
<dbReference type="AlphaFoldDB" id="A0A0J9XFF7"/>
<evidence type="ECO:0000256" key="2">
    <source>
        <dbReference type="ARBA" id="ARBA00008352"/>
    </source>
</evidence>
<comment type="subunit">
    <text evidence="4">Component of the RNA polymerase III (Pol III) complex.</text>
</comment>
<keyword evidence="7" id="KW-1185">Reference proteome</keyword>
<comment type="subcellular location">
    <subcellularLocation>
        <location evidence="1 4">Nucleus</location>
    </subcellularLocation>
</comment>
<feature type="region of interest" description="Disordered" evidence="5">
    <location>
        <begin position="74"/>
        <end position="101"/>
    </location>
</feature>
<evidence type="ECO:0000256" key="4">
    <source>
        <dbReference type="PIRNR" id="PIRNR000777"/>
    </source>
</evidence>
<keyword evidence="3 4" id="KW-0539">Nucleus</keyword>
<name>A0A0J9XFF7_GEOCN</name>
<proteinExistence type="inferred from homology"/>
<evidence type="ECO:0000256" key="1">
    <source>
        <dbReference type="ARBA" id="ARBA00004123"/>
    </source>
</evidence>
<gene>
    <name evidence="6" type="ORF">BN980_GECA14s01528g</name>
</gene>
<feature type="compositionally biased region" description="Acidic residues" evidence="5">
    <location>
        <begin position="269"/>
        <end position="284"/>
    </location>
</feature>
<organism evidence="6 7">
    <name type="scientific">Geotrichum candidum</name>
    <name type="common">Oospora lactis</name>
    <name type="synonym">Dipodascus geotrichum</name>
    <dbReference type="NCBI Taxonomy" id="1173061"/>
    <lineage>
        <taxon>Eukaryota</taxon>
        <taxon>Fungi</taxon>
        <taxon>Dikarya</taxon>
        <taxon>Ascomycota</taxon>
        <taxon>Saccharomycotina</taxon>
        <taxon>Dipodascomycetes</taxon>
        <taxon>Dipodascales</taxon>
        <taxon>Dipodascaceae</taxon>
        <taxon>Geotrichum</taxon>
    </lineage>
</organism>
<evidence type="ECO:0000313" key="6">
    <source>
        <dbReference type="EMBL" id="CDO56238.1"/>
    </source>
</evidence>
<dbReference type="Proteomes" id="UP000242525">
    <property type="component" value="Unassembled WGS sequence"/>
</dbReference>
<feature type="region of interest" description="Disordered" evidence="5">
    <location>
        <begin position="1"/>
        <end position="42"/>
    </location>
</feature>
<dbReference type="OrthoDB" id="5377312at2759"/>